<dbReference type="PANTHER" id="PTHR46162:SF62">
    <property type="entry name" value="MATH DOMAIN-CONTAINING PROTEIN"/>
    <property type="match status" value="1"/>
</dbReference>
<dbReference type="PANTHER" id="PTHR46162">
    <property type="entry name" value="TRAF-LIKE FAMILY PROTEIN"/>
    <property type="match status" value="1"/>
</dbReference>
<dbReference type="AlphaFoldDB" id="M8CBT1"/>
<evidence type="ECO:0000259" key="1">
    <source>
        <dbReference type="PROSITE" id="PS50144"/>
    </source>
</evidence>
<dbReference type="CDD" id="cd00121">
    <property type="entry name" value="MATH"/>
    <property type="match status" value="2"/>
</dbReference>
<name>M8CBT1_AEGTA</name>
<feature type="domain" description="MATH" evidence="1">
    <location>
        <begin position="33"/>
        <end position="172"/>
    </location>
</feature>
<dbReference type="PROSITE" id="PS50144">
    <property type="entry name" value="MATH"/>
    <property type="match status" value="2"/>
</dbReference>
<dbReference type="Gene3D" id="2.60.210.10">
    <property type="entry name" value="Apoptosis, Tumor Necrosis Factor Receptor Associated Protein 2, Chain A"/>
    <property type="match status" value="2"/>
</dbReference>
<dbReference type="InterPro" id="IPR002083">
    <property type="entry name" value="MATH/TRAF_dom"/>
</dbReference>
<dbReference type="Pfam" id="PF22486">
    <property type="entry name" value="MATH_2"/>
    <property type="match status" value="1"/>
</dbReference>
<organism evidence="2">
    <name type="scientific">Aegilops tauschii</name>
    <name type="common">Tausch's goatgrass</name>
    <name type="synonym">Aegilops squarrosa</name>
    <dbReference type="NCBI Taxonomy" id="37682"/>
    <lineage>
        <taxon>Eukaryota</taxon>
        <taxon>Viridiplantae</taxon>
        <taxon>Streptophyta</taxon>
        <taxon>Embryophyta</taxon>
        <taxon>Tracheophyta</taxon>
        <taxon>Spermatophyta</taxon>
        <taxon>Magnoliopsida</taxon>
        <taxon>Liliopsida</taxon>
        <taxon>Poales</taxon>
        <taxon>Poaceae</taxon>
        <taxon>BOP clade</taxon>
        <taxon>Pooideae</taxon>
        <taxon>Triticodae</taxon>
        <taxon>Triticeae</taxon>
        <taxon>Triticinae</taxon>
        <taxon>Aegilops</taxon>
    </lineage>
</organism>
<reference evidence="2" key="1">
    <citation type="submission" date="2015-06" db="UniProtKB">
        <authorList>
            <consortium name="EnsemblPlants"/>
        </authorList>
    </citation>
    <scope>IDENTIFICATION</scope>
</reference>
<accession>M8CBT1</accession>
<protein>
    <recommendedName>
        <fullName evidence="1">MATH domain-containing protein</fullName>
    </recommendedName>
</protein>
<feature type="domain" description="MATH" evidence="1">
    <location>
        <begin position="206"/>
        <end position="404"/>
    </location>
</feature>
<dbReference type="SUPFAM" id="SSF49599">
    <property type="entry name" value="TRAF domain-like"/>
    <property type="match status" value="3"/>
</dbReference>
<dbReference type="EnsemblPlants" id="EMT24572">
    <property type="protein sequence ID" value="EMT24572"/>
    <property type="gene ID" value="F775_23261"/>
</dbReference>
<evidence type="ECO:0000313" key="2">
    <source>
        <dbReference type="EnsemblPlants" id="EMT24572"/>
    </source>
</evidence>
<sequence>MVRRPISLAGQEEEGAMGNSGSTAPAPLGKTHVPDLEWKVHDFSALLETKATSALSAPFHCSGYNWCLQVTPKHKQDAQVTPKHKQDDKGNPYVALSLMVSQGCLEPGHTVHAEFELSIFNHSKGMYYGYKASYNYAFQNGYSNKECLISLQDLLKSSAFLVDYSCVFGVEILKIDVSSPEKKAVVVQKKATTVQNLFIQKKGFIKGTYTWTINNFQELDSQNFVRSPTFEVGGHKWYSPVTSCIISYIYTMHVLSDIIAYTHYRWPSLCARQDSNFDAAKSCSELMGVPAYTQAQTRLSDFITNHILQIHFPGYPIVFEVSLPILANRYIGMYPRGERHRTDCLALGLYRESADELSRKVMADLLVCTHPEGWGWIAFLPLKELQDMSRGYLIESKCVLKADFTIFGSSNDG</sequence>
<proteinExistence type="predicted"/>
<dbReference type="InterPro" id="IPR008974">
    <property type="entry name" value="TRAF-like"/>
</dbReference>
<dbReference type="ExpressionAtlas" id="M8CBT1">
    <property type="expression patterns" value="baseline"/>
</dbReference>